<dbReference type="AlphaFoldDB" id="A0A1H1WYW8"/>
<dbReference type="Pfam" id="PF07813">
    <property type="entry name" value="LTXXQ"/>
    <property type="match status" value="1"/>
</dbReference>
<reference evidence="2 3" key="1">
    <citation type="submission" date="2016-10" db="EMBL/GenBank/DDBJ databases">
        <authorList>
            <person name="de Groot N.N."/>
        </authorList>
    </citation>
    <scope>NUCLEOTIDE SEQUENCE [LARGE SCALE GENOMIC DNA]</scope>
    <source>
        <strain evidence="2 3">MP1X4</strain>
    </source>
</reference>
<feature type="chain" id="PRO_5009264951" evidence="1">
    <location>
        <begin position="21"/>
        <end position="116"/>
    </location>
</feature>
<dbReference type="InterPro" id="IPR012899">
    <property type="entry name" value="LTXXQ"/>
</dbReference>
<protein>
    <submittedName>
        <fullName evidence="2">LTXXQ motif family protein</fullName>
    </submittedName>
</protein>
<evidence type="ECO:0000256" key="1">
    <source>
        <dbReference type="SAM" id="SignalP"/>
    </source>
</evidence>
<evidence type="ECO:0000313" key="3">
    <source>
        <dbReference type="Proteomes" id="UP000199679"/>
    </source>
</evidence>
<dbReference type="Proteomes" id="UP000199679">
    <property type="component" value="Chromosome I"/>
</dbReference>
<name>A0A1H1WYW8_MUCMA</name>
<keyword evidence="3" id="KW-1185">Reference proteome</keyword>
<dbReference type="GO" id="GO:0042597">
    <property type="term" value="C:periplasmic space"/>
    <property type="evidence" value="ECO:0007669"/>
    <property type="project" value="InterPro"/>
</dbReference>
<gene>
    <name evidence="2" type="ORF">SAMN05216490_2318</name>
</gene>
<dbReference type="STRING" id="652787.SAMN05216490_2318"/>
<evidence type="ECO:0000313" key="2">
    <source>
        <dbReference type="EMBL" id="SDT02323.1"/>
    </source>
</evidence>
<dbReference type="EMBL" id="LT629740">
    <property type="protein sequence ID" value="SDT02323.1"/>
    <property type="molecule type" value="Genomic_DNA"/>
</dbReference>
<accession>A0A1H1WYW8</accession>
<organism evidence="2 3">
    <name type="scientific">Mucilaginibacter mallensis</name>
    <dbReference type="NCBI Taxonomy" id="652787"/>
    <lineage>
        <taxon>Bacteria</taxon>
        <taxon>Pseudomonadati</taxon>
        <taxon>Bacteroidota</taxon>
        <taxon>Sphingobacteriia</taxon>
        <taxon>Sphingobacteriales</taxon>
        <taxon>Sphingobacteriaceae</taxon>
        <taxon>Mucilaginibacter</taxon>
    </lineage>
</organism>
<proteinExistence type="predicted"/>
<dbReference type="OrthoDB" id="798005at2"/>
<feature type="signal peptide" evidence="1">
    <location>
        <begin position="1"/>
        <end position="20"/>
    </location>
</feature>
<keyword evidence="1" id="KW-0732">Signal</keyword>
<dbReference type="RefSeq" id="WP_091372599.1">
    <property type="nucleotide sequence ID" value="NZ_LT629740.1"/>
</dbReference>
<sequence length="116" mass="12528">MKKFLLICCFLIGITAVSRAQGMRMSPEDRVAALKTKLNLTDDQSSKILVIYKDAAAKRDSVMKAGGDRSAMRPIMTAANDKVQAVLTPDQQVAYKKMMDEMRAKMQNGGGGGGGN</sequence>